<keyword evidence="3" id="KW-1185">Reference proteome</keyword>
<evidence type="ECO:0000313" key="2">
    <source>
        <dbReference type="EMBL" id="KAF6135451.1"/>
    </source>
</evidence>
<comment type="caution">
    <text evidence="2">The sequence shown here is derived from an EMBL/GenBank/DDBJ whole genome shotgun (WGS) entry which is preliminary data.</text>
</comment>
<dbReference type="EMBL" id="JACGCM010002784">
    <property type="protein sequence ID" value="KAF6135451.1"/>
    <property type="molecule type" value="Genomic_DNA"/>
</dbReference>
<dbReference type="SUPFAM" id="SSF64076">
    <property type="entry name" value="MTH938-like"/>
    <property type="match status" value="2"/>
</dbReference>
<feature type="transmembrane region" description="Helical" evidence="1">
    <location>
        <begin position="284"/>
        <end position="302"/>
    </location>
</feature>
<dbReference type="PANTHER" id="PTHR21192">
    <property type="entry name" value="NUCLEAR PROTEIN E3-3"/>
    <property type="match status" value="1"/>
</dbReference>
<dbReference type="OrthoDB" id="20681at2759"/>
<organism evidence="2 3">
    <name type="scientific">Kingdonia uniflora</name>
    <dbReference type="NCBI Taxonomy" id="39325"/>
    <lineage>
        <taxon>Eukaryota</taxon>
        <taxon>Viridiplantae</taxon>
        <taxon>Streptophyta</taxon>
        <taxon>Embryophyta</taxon>
        <taxon>Tracheophyta</taxon>
        <taxon>Spermatophyta</taxon>
        <taxon>Magnoliopsida</taxon>
        <taxon>Ranunculales</taxon>
        <taxon>Circaeasteraceae</taxon>
        <taxon>Kingdonia</taxon>
    </lineage>
</organism>
<dbReference type="PANTHER" id="PTHR21192:SF2">
    <property type="entry name" value="NADH DEHYDROGENASE [UBIQUINONE] 1 ALPHA SUBCOMPLEX ASSEMBLY FACTOR 3"/>
    <property type="match status" value="1"/>
</dbReference>
<reference evidence="2 3" key="1">
    <citation type="journal article" date="2020" name="IScience">
        <title>Genome Sequencing of the Endangered Kingdonia uniflora (Circaeasteraceae, Ranunculales) Reveals Potential Mechanisms of Evolutionary Specialization.</title>
        <authorList>
            <person name="Sun Y."/>
            <person name="Deng T."/>
            <person name="Zhang A."/>
            <person name="Moore M.J."/>
            <person name="Landis J.B."/>
            <person name="Lin N."/>
            <person name="Zhang H."/>
            <person name="Zhang X."/>
            <person name="Huang J."/>
            <person name="Zhang X."/>
            <person name="Sun H."/>
            <person name="Wang H."/>
        </authorList>
    </citation>
    <scope>NUCLEOTIDE SEQUENCE [LARGE SCALE GENOMIC DNA]</scope>
    <source>
        <strain evidence="2">TB1705</strain>
        <tissue evidence="2">Leaf</tissue>
    </source>
</reference>
<protein>
    <submittedName>
        <fullName evidence="2">Uncharacterized protein</fullName>
    </submittedName>
</protein>
<name>A0A7J7KYL0_9MAGN</name>
<accession>A0A7J7KYL0</accession>
<evidence type="ECO:0000313" key="3">
    <source>
        <dbReference type="Proteomes" id="UP000541444"/>
    </source>
</evidence>
<proteinExistence type="predicted"/>
<keyword evidence="1" id="KW-0472">Membrane</keyword>
<sequence length="317" mass="36249">MAVRHKAAATLPYLIRTLRKEPQTRPLPSLRRAFSLYDQINLIDNVPEDQLRFQRYTDTGFTVNAVEYEGSVICLGNLLMSWSPKKFSEINSDRQGVWFSHANMASQMGIINGMVPSLICWEIWKSRCKARYEDKAMAAGQIIQNVGSWLQCLMPYIKCTKSYSFTDSIALQALRVAKKNMKFRPLRVVRWMTPLLNTFTLNTDGSSRDSNGLCGGGGFLVHLANYKTLTRTKYQLFAESYSSHLILVYDFCLVSEILILGCGRHVEYVDPELRRFIRSTGMKLEVIDSVFIISLLTILYFGCRALKYRNSIDIIDT</sequence>
<evidence type="ECO:0000256" key="1">
    <source>
        <dbReference type="SAM" id="Phobius"/>
    </source>
</evidence>
<dbReference type="GO" id="GO:0005743">
    <property type="term" value="C:mitochondrial inner membrane"/>
    <property type="evidence" value="ECO:0007669"/>
    <property type="project" value="TreeGrafter"/>
</dbReference>
<dbReference type="Proteomes" id="UP000541444">
    <property type="component" value="Unassembled WGS sequence"/>
</dbReference>
<keyword evidence="1" id="KW-0812">Transmembrane</keyword>
<dbReference type="GO" id="GO:0032981">
    <property type="term" value="P:mitochondrial respiratory chain complex I assembly"/>
    <property type="evidence" value="ECO:0007669"/>
    <property type="project" value="TreeGrafter"/>
</dbReference>
<dbReference type="InterPro" id="IPR036748">
    <property type="entry name" value="MTH938-like_sf"/>
</dbReference>
<dbReference type="Gene3D" id="3.40.1230.10">
    <property type="entry name" value="MTH938-like"/>
    <property type="match status" value="2"/>
</dbReference>
<gene>
    <name evidence="2" type="ORF">GIB67_015304</name>
</gene>
<keyword evidence="1" id="KW-1133">Transmembrane helix</keyword>
<dbReference type="AlphaFoldDB" id="A0A7J7KYL0"/>
<dbReference type="InterPro" id="IPR007523">
    <property type="entry name" value="NDUFAF3/AAMDC"/>
</dbReference>